<organism evidence="1 2">
    <name type="scientific">Lysobacter enzymogenes</name>
    <dbReference type="NCBI Taxonomy" id="69"/>
    <lineage>
        <taxon>Bacteria</taxon>
        <taxon>Pseudomonadati</taxon>
        <taxon>Pseudomonadota</taxon>
        <taxon>Gammaproteobacteria</taxon>
        <taxon>Lysobacterales</taxon>
        <taxon>Lysobacteraceae</taxon>
        <taxon>Lysobacter</taxon>
    </lineage>
</organism>
<gene>
    <name evidence="1" type="ORF">LEN_2188</name>
</gene>
<dbReference type="GeneID" id="83064058"/>
<evidence type="ECO:0000313" key="1">
    <source>
        <dbReference type="EMBL" id="BAV97675.1"/>
    </source>
</evidence>
<name>A0AAU9AK67_LYSEN</name>
<dbReference type="RefSeq" id="WP_096377772.1">
    <property type="nucleotide sequence ID" value="NZ_AP014940.1"/>
</dbReference>
<sequence length="108" mass="11823">MSVTVTVDDPQNEAERQLSIPVFTEVLCRIVQPIAIELGLDMCDNWGTYNDVGVGETPEFFAQLDILAAAVARAHPDLREHIELRFGNVKKGMAAIVGHRPDATFCVG</sequence>
<dbReference type="AlphaFoldDB" id="A0AAU9AK67"/>
<accession>A0AAU9AK67</accession>
<dbReference type="EMBL" id="AP014940">
    <property type="protein sequence ID" value="BAV97675.1"/>
    <property type="molecule type" value="Genomic_DNA"/>
</dbReference>
<proteinExistence type="predicted"/>
<evidence type="ECO:0000313" key="2">
    <source>
        <dbReference type="Proteomes" id="UP000218824"/>
    </source>
</evidence>
<reference evidence="1 2" key="1">
    <citation type="journal article" date="2017" name="DNA Res.">
        <title>Complete genome sequence and expression profile of the commercial lytic enzyme producer Lysobacter enzymogenes M497-1.</title>
        <authorList>
            <person name="Takami H."/>
            <person name="Toyoda A."/>
            <person name="Uchiyama I."/>
            <person name="Itoh T."/>
            <person name="Takaki Y."/>
            <person name="Arai W."/>
            <person name="Nishi S."/>
            <person name="Kawai M."/>
            <person name="Shinya K."/>
            <person name="Ikeda H."/>
        </authorList>
    </citation>
    <scope>NUCLEOTIDE SEQUENCE [LARGE SCALE GENOMIC DNA]</scope>
    <source>
        <strain evidence="1 2">M497-1</strain>
    </source>
</reference>
<dbReference type="KEGG" id="lem:LEN_2188"/>
<dbReference type="Proteomes" id="UP000218824">
    <property type="component" value="Chromosome"/>
</dbReference>
<protein>
    <submittedName>
        <fullName evidence="1">Uncharacterized protein</fullName>
    </submittedName>
</protein>